<organism evidence="2 3">
    <name type="scientific">Hazenella coriacea</name>
    <dbReference type="NCBI Taxonomy" id="1179467"/>
    <lineage>
        <taxon>Bacteria</taxon>
        <taxon>Bacillati</taxon>
        <taxon>Bacillota</taxon>
        <taxon>Bacilli</taxon>
        <taxon>Bacillales</taxon>
        <taxon>Thermoactinomycetaceae</taxon>
        <taxon>Hazenella</taxon>
    </lineage>
</organism>
<dbReference type="PROSITE" id="PS00061">
    <property type="entry name" value="ADH_SHORT"/>
    <property type="match status" value="1"/>
</dbReference>
<dbReference type="InterPro" id="IPR020904">
    <property type="entry name" value="Sc_DH/Rdtase_CS"/>
</dbReference>
<dbReference type="GO" id="GO:0016616">
    <property type="term" value="F:oxidoreductase activity, acting on the CH-OH group of donors, NAD or NADP as acceptor"/>
    <property type="evidence" value="ECO:0007669"/>
    <property type="project" value="TreeGrafter"/>
</dbReference>
<dbReference type="CDD" id="cd05233">
    <property type="entry name" value="SDR_c"/>
    <property type="match status" value="1"/>
</dbReference>
<gene>
    <name evidence="2" type="ORF">EDD58_102379</name>
</gene>
<dbReference type="Gene3D" id="3.40.50.720">
    <property type="entry name" value="NAD(P)-binding Rossmann-like Domain"/>
    <property type="match status" value="1"/>
</dbReference>
<keyword evidence="3" id="KW-1185">Reference proteome</keyword>
<sequence>MEPSQKRVFLVAGGSSGIGSELIQLLVDAGEFVYNLDLKPREGHSNQCKTKIVDLQDVQCCQEAITEIIKEGNLFKGVAVIAGVGFTTPLEQLDPIEFNKQVNLNLNIVYNLCYFSLPHLDSPSSIVTVSSTSVYGFSGSSVAYAAAKAGVIGLTKCLAHEVGRKGIRVNCVIPGAVDTDLLHSLSTSMERSLLSKFTPLGQLAHPRQIAQTIQFLLGDQSSHITGQTLVIDGGLSLAYRPGHM</sequence>
<accession>A0A4R3L9A4</accession>
<comment type="similarity">
    <text evidence="1">Belongs to the short-chain dehydrogenases/reductases (SDR) family.</text>
</comment>
<dbReference type="PRINTS" id="PR00081">
    <property type="entry name" value="GDHRDH"/>
</dbReference>
<dbReference type="PANTHER" id="PTHR42760">
    <property type="entry name" value="SHORT-CHAIN DEHYDROGENASES/REDUCTASES FAMILY MEMBER"/>
    <property type="match status" value="1"/>
</dbReference>
<dbReference type="InterPro" id="IPR002347">
    <property type="entry name" value="SDR_fam"/>
</dbReference>
<dbReference type="EMBL" id="SMAG01000002">
    <property type="protein sequence ID" value="TCS95798.1"/>
    <property type="molecule type" value="Genomic_DNA"/>
</dbReference>
<proteinExistence type="inferred from homology"/>
<dbReference type="RefSeq" id="WP_131923769.1">
    <property type="nucleotide sequence ID" value="NZ_SMAG01000002.1"/>
</dbReference>
<reference evidence="2 3" key="1">
    <citation type="submission" date="2019-03" db="EMBL/GenBank/DDBJ databases">
        <title>Genomic Encyclopedia of Type Strains, Phase IV (KMG-IV): sequencing the most valuable type-strain genomes for metagenomic binning, comparative biology and taxonomic classification.</title>
        <authorList>
            <person name="Goeker M."/>
        </authorList>
    </citation>
    <scope>NUCLEOTIDE SEQUENCE [LARGE SCALE GENOMIC DNA]</scope>
    <source>
        <strain evidence="2 3">DSM 45707</strain>
    </source>
</reference>
<dbReference type="AlphaFoldDB" id="A0A4R3L9A4"/>
<name>A0A4R3L9A4_9BACL</name>
<dbReference type="InterPro" id="IPR036291">
    <property type="entry name" value="NAD(P)-bd_dom_sf"/>
</dbReference>
<dbReference type="Proteomes" id="UP000294937">
    <property type="component" value="Unassembled WGS sequence"/>
</dbReference>
<dbReference type="SUPFAM" id="SSF51735">
    <property type="entry name" value="NAD(P)-binding Rossmann-fold domains"/>
    <property type="match status" value="1"/>
</dbReference>
<evidence type="ECO:0000256" key="1">
    <source>
        <dbReference type="ARBA" id="ARBA00006484"/>
    </source>
</evidence>
<comment type="caution">
    <text evidence="2">The sequence shown here is derived from an EMBL/GenBank/DDBJ whole genome shotgun (WGS) entry which is preliminary data.</text>
</comment>
<dbReference type="Pfam" id="PF13561">
    <property type="entry name" value="adh_short_C2"/>
    <property type="match status" value="1"/>
</dbReference>
<evidence type="ECO:0000313" key="3">
    <source>
        <dbReference type="Proteomes" id="UP000294937"/>
    </source>
</evidence>
<protein>
    <submittedName>
        <fullName evidence="2">3-oxoacyl-[acyl-carrier protein] reductase</fullName>
    </submittedName>
</protein>
<evidence type="ECO:0000313" key="2">
    <source>
        <dbReference type="EMBL" id="TCS95798.1"/>
    </source>
</evidence>
<dbReference type="OrthoDB" id="9803333at2"/>